<evidence type="ECO:0000256" key="4">
    <source>
        <dbReference type="ARBA" id="ARBA00022771"/>
    </source>
</evidence>
<evidence type="ECO:0000256" key="11">
    <source>
        <dbReference type="SAM" id="MobiDB-lite"/>
    </source>
</evidence>
<organism evidence="13 14">
    <name type="scientific">Actinia tenebrosa</name>
    <name type="common">Australian red waratah sea anemone</name>
    <dbReference type="NCBI Taxonomy" id="6105"/>
    <lineage>
        <taxon>Eukaryota</taxon>
        <taxon>Metazoa</taxon>
        <taxon>Cnidaria</taxon>
        <taxon>Anthozoa</taxon>
        <taxon>Hexacorallia</taxon>
        <taxon>Actiniaria</taxon>
        <taxon>Actiniidae</taxon>
        <taxon>Actinia</taxon>
    </lineage>
</organism>
<evidence type="ECO:0000313" key="14">
    <source>
        <dbReference type="RefSeq" id="XP_031574253.1"/>
    </source>
</evidence>
<dbReference type="PROSITE" id="PS51079">
    <property type="entry name" value="MBT"/>
    <property type="match status" value="3"/>
</dbReference>
<feature type="compositionally biased region" description="Basic and acidic residues" evidence="11">
    <location>
        <begin position="757"/>
        <end position="773"/>
    </location>
</feature>
<dbReference type="GO" id="GO:0003682">
    <property type="term" value="F:chromatin binding"/>
    <property type="evidence" value="ECO:0007669"/>
    <property type="project" value="TreeGrafter"/>
</dbReference>
<dbReference type="Gene3D" id="2.30.30.140">
    <property type="match status" value="3"/>
</dbReference>
<accession>A0A6P8J900</accession>
<dbReference type="RefSeq" id="XP_031574253.1">
    <property type="nucleotide sequence ID" value="XM_031718393.1"/>
</dbReference>
<dbReference type="InterPro" id="IPR002515">
    <property type="entry name" value="Znf_C2H2C"/>
</dbReference>
<reference evidence="14" key="1">
    <citation type="submission" date="2025-08" db="UniProtKB">
        <authorList>
            <consortium name="RefSeq"/>
        </authorList>
    </citation>
    <scope>IDENTIFICATION</scope>
    <source>
        <tissue evidence="14">Tentacle</tissue>
    </source>
</reference>
<dbReference type="InParanoid" id="A0A6P8J900"/>
<dbReference type="GO" id="GO:0042393">
    <property type="term" value="F:histone binding"/>
    <property type="evidence" value="ECO:0007669"/>
    <property type="project" value="TreeGrafter"/>
</dbReference>
<evidence type="ECO:0000259" key="12">
    <source>
        <dbReference type="PROSITE" id="PS50105"/>
    </source>
</evidence>
<evidence type="ECO:0000256" key="1">
    <source>
        <dbReference type="ARBA" id="ARBA00004123"/>
    </source>
</evidence>
<dbReference type="InterPro" id="IPR036060">
    <property type="entry name" value="Znf_C2H2C_sf"/>
</dbReference>
<dbReference type="InterPro" id="IPR001660">
    <property type="entry name" value="SAM"/>
</dbReference>
<dbReference type="GO" id="GO:0045892">
    <property type="term" value="P:negative regulation of DNA-templated transcription"/>
    <property type="evidence" value="ECO:0007669"/>
    <property type="project" value="TreeGrafter"/>
</dbReference>
<comment type="subcellular location">
    <subcellularLocation>
        <location evidence="1">Nucleus</location>
    </subcellularLocation>
</comment>
<dbReference type="SUPFAM" id="SSF47769">
    <property type="entry name" value="SAM/Pointed domain"/>
    <property type="match status" value="1"/>
</dbReference>
<dbReference type="OrthoDB" id="8188861at2759"/>
<dbReference type="CDD" id="cd09509">
    <property type="entry name" value="SAM_Polycomb"/>
    <property type="match status" value="1"/>
</dbReference>
<feature type="compositionally biased region" description="Polar residues" evidence="11">
    <location>
        <begin position="63"/>
        <end position="78"/>
    </location>
</feature>
<dbReference type="SUPFAM" id="SSF103637">
    <property type="entry name" value="CCHHC domain"/>
    <property type="match status" value="1"/>
</dbReference>
<dbReference type="Gene3D" id="4.10.320.30">
    <property type="match status" value="1"/>
</dbReference>
<feature type="region of interest" description="Disordered" evidence="11">
    <location>
        <begin position="1"/>
        <end position="95"/>
    </location>
</feature>
<feature type="compositionally biased region" description="Low complexity" evidence="11">
    <location>
        <begin position="79"/>
        <end position="90"/>
    </location>
</feature>
<keyword evidence="4" id="KW-0863">Zinc-finger</keyword>
<gene>
    <name evidence="14" type="primary">LOC116308042</name>
</gene>
<evidence type="ECO:0000256" key="9">
    <source>
        <dbReference type="ARBA" id="ARBA00023242"/>
    </source>
</evidence>
<dbReference type="PROSITE" id="PS50105">
    <property type="entry name" value="SAM_DOMAIN"/>
    <property type="match status" value="1"/>
</dbReference>
<dbReference type="FunCoup" id="A0A6P8J900">
    <property type="interactions" value="1802"/>
</dbReference>
<dbReference type="Pfam" id="PF00536">
    <property type="entry name" value="SAM_1"/>
    <property type="match status" value="1"/>
</dbReference>
<dbReference type="InterPro" id="IPR004092">
    <property type="entry name" value="Mbt"/>
</dbReference>
<dbReference type="KEGG" id="aten:116308042"/>
<dbReference type="GeneID" id="116308042"/>
<evidence type="ECO:0000256" key="10">
    <source>
        <dbReference type="PROSITE-ProRule" id="PRU00459"/>
    </source>
</evidence>
<name>A0A6P8J900_ACTTE</name>
<feature type="compositionally biased region" description="Polar residues" evidence="11">
    <location>
        <begin position="8"/>
        <end position="22"/>
    </location>
</feature>
<dbReference type="InterPro" id="IPR050548">
    <property type="entry name" value="PcG_chromatin_remod_factors"/>
</dbReference>
<dbReference type="PANTHER" id="PTHR12247">
    <property type="entry name" value="POLYCOMB GROUP PROTEIN"/>
    <property type="match status" value="1"/>
</dbReference>
<feature type="compositionally biased region" description="Polar residues" evidence="11">
    <location>
        <begin position="200"/>
        <end position="228"/>
    </location>
</feature>
<evidence type="ECO:0000313" key="13">
    <source>
        <dbReference type="Proteomes" id="UP000515163"/>
    </source>
</evidence>
<feature type="region of interest" description="Disordered" evidence="11">
    <location>
        <begin position="802"/>
        <end position="865"/>
    </location>
</feature>
<evidence type="ECO:0000256" key="7">
    <source>
        <dbReference type="ARBA" id="ARBA00023015"/>
    </source>
</evidence>
<dbReference type="InterPro" id="IPR013761">
    <property type="entry name" value="SAM/pointed_sf"/>
</dbReference>
<proteinExistence type="predicted"/>
<keyword evidence="5" id="KW-0862">Zinc</keyword>
<feature type="region of interest" description="Disordered" evidence="11">
    <location>
        <begin position="750"/>
        <end position="786"/>
    </location>
</feature>
<dbReference type="Pfam" id="PF01530">
    <property type="entry name" value="zf-C2HC"/>
    <property type="match status" value="1"/>
</dbReference>
<feature type="compositionally biased region" description="Polar residues" evidence="11">
    <location>
        <begin position="833"/>
        <end position="850"/>
    </location>
</feature>
<dbReference type="InterPro" id="IPR038603">
    <property type="entry name" value="Znf_FCS_sf"/>
</dbReference>
<dbReference type="AlphaFoldDB" id="A0A6P8J900"/>
<feature type="compositionally biased region" description="Basic and acidic residues" evidence="11">
    <location>
        <begin position="28"/>
        <end position="59"/>
    </location>
</feature>
<dbReference type="CDD" id="cd20103">
    <property type="entry name" value="MBT_L3MBTL1-like_rpt3"/>
    <property type="match status" value="1"/>
</dbReference>
<dbReference type="Pfam" id="PF02820">
    <property type="entry name" value="MBT"/>
    <property type="match status" value="3"/>
</dbReference>
<feature type="compositionally biased region" description="Polar residues" evidence="11">
    <location>
        <begin position="775"/>
        <end position="786"/>
    </location>
</feature>
<feature type="compositionally biased region" description="Low complexity" evidence="11">
    <location>
        <begin position="817"/>
        <end position="832"/>
    </location>
</feature>
<evidence type="ECO:0000256" key="3">
    <source>
        <dbReference type="ARBA" id="ARBA00022737"/>
    </source>
</evidence>
<dbReference type="SMART" id="SM00454">
    <property type="entry name" value="SAM"/>
    <property type="match status" value="1"/>
</dbReference>
<keyword evidence="8" id="KW-0804">Transcription</keyword>
<feature type="repeat" description="MBT" evidence="10">
    <location>
        <begin position="378"/>
        <end position="482"/>
    </location>
</feature>
<dbReference type="PANTHER" id="PTHR12247:SF131">
    <property type="entry name" value="LD05287P"/>
    <property type="match status" value="1"/>
</dbReference>
<dbReference type="GO" id="GO:0005634">
    <property type="term" value="C:nucleus"/>
    <property type="evidence" value="ECO:0007669"/>
    <property type="project" value="UniProtKB-SubCell"/>
</dbReference>
<evidence type="ECO:0000256" key="8">
    <source>
        <dbReference type="ARBA" id="ARBA00023163"/>
    </source>
</evidence>
<protein>
    <submittedName>
        <fullName evidence="14">Lethal(3)malignant brain tumor-like protein 3</fullName>
    </submittedName>
</protein>
<feature type="region of interest" description="Disordered" evidence="11">
    <location>
        <begin position="200"/>
        <end position="246"/>
    </location>
</feature>
<evidence type="ECO:0000256" key="2">
    <source>
        <dbReference type="ARBA" id="ARBA00022723"/>
    </source>
</evidence>
<evidence type="ECO:0000256" key="6">
    <source>
        <dbReference type="ARBA" id="ARBA00022853"/>
    </source>
</evidence>
<feature type="repeat" description="MBT" evidence="10">
    <location>
        <begin position="595"/>
        <end position="690"/>
    </location>
</feature>
<dbReference type="GO" id="GO:0006325">
    <property type="term" value="P:chromatin organization"/>
    <property type="evidence" value="ECO:0007669"/>
    <property type="project" value="UniProtKB-KW"/>
</dbReference>
<feature type="compositionally biased region" description="Polar residues" evidence="11">
    <location>
        <begin position="802"/>
        <end position="816"/>
    </location>
</feature>
<feature type="domain" description="SAM" evidence="12">
    <location>
        <begin position="917"/>
        <end position="977"/>
    </location>
</feature>
<dbReference type="SMART" id="SM00561">
    <property type="entry name" value="MBT"/>
    <property type="match status" value="3"/>
</dbReference>
<keyword evidence="3" id="KW-0677">Repeat</keyword>
<dbReference type="Proteomes" id="UP000515163">
    <property type="component" value="Unplaced"/>
</dbReference>
<keyword evidence="13" id="KW-1185">Reference proteome</keyword>
<dbReference type="Gene3D" id="1.10.150.50">
    <property type="entry name" value="Transcription Factor, Ets-1"/>
    <property type="match status" value="1"/>
</dbReference>
<dbReference type="Gene3D" id="3.30.60.160">
    <property type="match status" value="1"/>
</dbReference>
<sequence length="977" mass="108423">MEIEKDSVTTVQNNFITSSSDMEQIEPPAKRNKIETESKTGVESEVEKENGAITKKDDLIVTDGSNDISPNKTNSPVKTSTTTIGSNTGSEKINISNGIQTDVPKLLTEISNQLTEEKDHTVKPTIKESTSSYGIQETLVKNDKKPTEGTEFDDPIAGLDWKDGIATLPGSSLKFKMTEFGTLEIVSTVETEKGEVEMSTFTSQTKQDMNPQEAVKNSETSTPVSVIKTSKDAKSKTPTKSDMMKGPPDASHVLCCEVCGKYGLPKDFCVSGRFCGLKCVGMYTGRRNKGREFVRHVKTLDGKIIKKRKKKVPSTIETSVENGQLKAVKNEAEVNKVGGGPVTIKKIKGTKKKIKRIHLDAASLASTDNVPYDSSKPFIWVDYLYASNSKAVPVSVFQQENPELNMFPKPCPEYVRGMKLEAIDPKHPSYICVCTVVRVRGARVRLHFDGWSESYDFWTNADSPLIFPVGWCAKNGQTLSAPRGVPVSEFDFDFYIKDQGSEAVPSNLFKQVSQTRHGFKVDMKLEAIDRKNPDLICVATVTNVIGNRFLVHFDEWDDTYDYWCEEDSPYIHPVGWCEAHGGKLNPPNDDEVDTFTWAEYLKTTGSVAASPELFKKRFAPGYKKGQKLEAVDKRNPSLTRAATVADLDEYKVKLHFDGWDNIYDEWYDADSTDLHPVSYCEKTGHPLEAPLTRADKISSAACPTPGCKGIGHVKGAKYSSHHSTFGCPYSLQNLNKESCLVDRLSTNSMTEESDWSYGKRDKPPNGKDPKDEPVSPNNIGSPNPSCDGSSFLPAHWKSKSISTGCPSNESSRSARNSHLSTSSFSSTKVSISNASTVGSSLTANNMNSKSTARRHSYKEEKPSTTRPKFVEKGIQYISPYYNTWGYGFARLPVNGRREHYSLHDEKPSKEKIEMGKWTVEQVEKHVCSLGCPEQAKLFEEQEIDGEAFLLLTQPDIVNIMKIKLGPALKIFNSIPKH</sequence>
<keyword evidence="9" id="KW-0539">Nucleus</keyword>
<keyword evidence="7" id="KW-0805">Transcription regulation</keyword>
<keyword evidence="6" id="KW-0156">Chromatin regulator</keyword>
<keyword evidence="2" id="KW-0479">Metal-binding</keyword>
<feature type="repeat" description="MBT" evidence="10">
    <location>
        <begin position="490"/>
        <end position="587"/>
    </location>
</feature>
<dbReference type="CDD" id="cd20102">
    <property type="entry name" value="MBT_L3MBTL1-like_rpt2"/>
    <property type="match status" value="1"/>
</dbReference>
<evidence type="ECO:0000256" key="5">
    <source>
        <dbReference type="ARBA" id="ARBA00022833"/>
    </source>
</evidence>
<dbReference type="PROSITE" id="PS51802">
    <property type="entry name" value="ZF_CCHHC"/>
    <property type="match status" value="1"/>
</dbReference>
<dbReference type="SUPFAM" id="SSF63748">
    <property type="entry name" value="Tudor/PWWP/MBT"/>
    <property type="match status" value="3"/>
</dbReference>
<dbReference type="GO" id="GO:0008270">
    <property type="term" value="F:zinc ion binding"/>
    <property type="evidence" value="ECO:0007669"/>
    <property type="project" value="UniProtKB-KW"/>
</dbReference>